<dbReference type="STRING" id="246191.SAMN05660337_1284"/>
<dbReference type="GO" id="GO:0004674">
    <property type="term" value="F:protein serine/threonine kinase activity"/>
    <property type="evidence" value="ECO:0007669"/>
    <property type="project" value="UniProtKB-KW"/>
</dbReference>
<keyword evidence="1" id="KW-0723">Serine/threonine-protein kinase</keyword>
<dbReference type="InterPro" id="IPR003594">
    <property type="entry name" value="HATPase_dom"/>
</dbReference>
<keyword evidence="4" id="KW-1185">Reference proteome</keyword>
<dbReference type="SUPFAM" id="SSF55874">
    <property type="entry name" value="ATPase domain of HSP90 chaperone/DNA topoisomerase II/histidine kinase"/>
    <property type="match status" value="1"/>
</dbReference>
<sequence length="141" mass="15664">MNSEFHITERFGSDLKNLSISAAMVKRCKKELSLPEEIAQKIDLAISEAVSNAIRHAEASKEDGIVLSLKLKGQNLIIRVEDNGPGFDFDNVTEPDLENHPSGGYGIFLIKQVMDKVEYKRVGIINKLTMTKNIAFGESEN</sequence>
<dbReference type="Gene3D" id="3.30.565.10">
    <property type="entry name" value="Histidine kinase-like ATPase, C-terminal domain"/>
    <property type="match status" value="1"/>
</dbReference>
<name>A0A1G9EVY3_9BACT</name>
<proteinExistence type="predicted"/>
<protein>
    <submittedName>
        <fullName evidence="3">Serine/threonine-protein kinase RsbW</fullName>
    </submittedName>
</protein>
<dbReference type="PANTHER" id="PTHR35526">
    <property type="entry name" value="ANTI-SIGMA-F FACTOR RSBW-RELATED"/>
    <property type="match status" value="1"/>
</dbReference>
<keyword evidence="3" id="KW-0808">Transferase</keyword>
<dbReference type="InterPro" id="IPR036890">
    <property type="entry name" value="HATPase_C_sf"/>
</dbReference>
<dbReference type="EMBL" id="FNGA01000002">
    <property type="protein sequence ID" value="SDK80208.1"/>
    <property type="molecule type" value="Genomic_DNA"/>
</dbReference>
<dbReference type="Pfam" id="PF13581">
    <property type="entry name" value="HATPase_c_2"/>
    <property type="match status" value="1"/>
</dbReference>
<dbReference type="AlphaFoldDB" id="A0A1G9EVY3"/>
<accession>A0A1G9EVY3</accession>
<organism evidence="3 4">
    <name type="scientific">Maridesulfovibrio ferrireducens</name>
    <dbReference type="NCBI Taxonomy" id="246191"/>
    <lineage>
        <taxon>Bacteria</taxon>
        <taxon>Pseudomonadati</taxon>
        <taxon>Thermodesulfobacteriota</taxon>
        <taxon>Desulfovibrionia</taxon>
        <taxon>Desulfovibrionales</taxon>
        <taxon>Desulfovibrionaceae</taxon>
        <taxon>Maridesulfovibrio</taxon>
    </lineage>
</organism>
<dbReference type="Proteomes" id="UP000199053">
    <property type="component" value="Unassembled WGS sequence"/>
</dbReference>
<dbReference type="OrthoDB" id="163538at2"/>
<evidence type="ECO:0000313" key="3">
    <source>
        <dbReference type="EMBL" id="SDK80208.1"/>
    </source>
</evidence>
<reference evidence="4" key="1">
    <citation type="submission" date="2016-10" db="EMBL/GenBank/DDBJ databases">
        <authorList>
            <person name="Varghese N."/>
            <person name="Submissions S."/>
        </authorList>
    </citation>
    <scope>NUCLEOTIDE SEQUENCE [LARGE SCALE GENOMIC DNA]</scope>
    <source>
        <strain evidence="4">DSM 16995</strain>
    </source>
</reference>
<dbReference type="CDD" id="cd16936">
    <property type="entry name" value="HATPase_RsbW-like"/>
    <property type="match status" value="1"/>
</dbReference>
<dbReference type="InterPro" id="IPR050267">
    <property type="entry name" value="Anti-sigma-factor_SerPK"/>
</dbReference>
<feature type="domain" description="Histidine kinase/HSP90-like ATPase" evidence="2">
    <location>
        <begin position="37"/>
        <end position="138"/>
    </location>
</feature>
<evidence type="ECO:0000256" key="1">
    <source>
        <dbReference type="ARBA" id="ARBA00022527"/>
    </source>
</evidence>
<keyword evidence="3" id="KW-0418">Kinase</keyword>
<evidence type="ECO:0000259" key="2">
    <source>
        <dbReference type="SMART" id="SM00387"/>
    </source>
</evidence>
<dbReference type="PANTHER" id="PTHR35526:SF3">
    <property type="entry name" value="ANTI-SIGMA-F FACTOR RSBW"/>
    <property type="match status" value="1"/>
</dbReference>
<dbReference type="SMART" id="SM00387">
    <property type="entry name" value="HATPase_c"/>
    <property type="match status" value="1"/>
</dbReference>
<gene>
    <name evidence="3" type="ORF">SAMN05660337_1284</name>
</gene>
<dbReference type="RefSeq" id="WP_092159404.1">
    <property type="nucleotide sequence ID" value="NZ_FNGA01000002.1"/>
</dbReference>
<evidence type="ECO:0000313" key="4">
    <source>
        <dbReference type="Proteomes" id="UP000199053"/>
    </source>
</evidence>